<dbReference type="Pfam" id="PF02298">
    <property type="entry name" value="Cu_bind_like"/>
    <property type="match status" value="1"/>
</dbReference>
<reference evidence="3 4" key="1">
    <citation type="journal article" date="2023" name="Life. Sci Alliance">
        <title>Evolutionary insights into 3D genome organization and epigenetic landscape of Vigna mungo.</title>
        <authorList>
            <person name="Junaid A."/>
            <person name="Singh B."/>
            <person name="Bhatia S."/>
        </authorList>
    </citation>
    <scope>NUCLEOTIDE SEQUENCE [LARGE SCALE GENOMIC DNA]</scope>
    <source>
        <strain evidence="3">Urdbean</strain>
    </source>
</reference>
<feature type="domain" description="Phytocyanin" evidence="2">
    <location>
        <begin position="285"/>
        <end position="343"/>
    </location>
</feature>
<dbReference type="SUPFAM" id="SSF49503">
    <property type="entry name" value="Cupredoxins"/>
    <property type="match status" value="1"/>
</dbReference>
<keyword evidence="1" id="KW-0812">Transmembrane</keyword>
<sequence>MAYEHHKPTQPWIKDALPVLLVLLIAVHVLAMPPRNRRKGERLTEGQGPSFENEAEETRIIVASHLASFVVLHFVRFRLLELHNQSFSLLVQNFKDCCFDVSGPVKALILDGSKDHQANNLNGYKLIFVTIALFKIQLNLPLRRMTKGSKALRTLRVTTTSPCSASCEFGRVRKLPGNSFLTLQNTFLYNHKPPSIFVTVDPSLSSHEFWKMKMGKGVIFTVAMVDTSIMWSEQTVAGIQPQTLFPGLLAGSSGSETKFEERSDGSSSIANLLAGLAYSVAQGLVAELKSKEEYEACDVRNPIKMYTEGLHSIPLESKGMRYFVSTQPQNCKNGLKLHIEVLPQGQGITDNKYSTLSDFQAAAPTTPSASTRYAQSTVLSLSVLFFLIIYLAY</sequence>
<accession>A0AAQ3MLK9</accession>
<dbReference type="PROSITE" id="PS51485">
    <property type="entry name" value="PHYTOCYANIN"/>
    <property type="match status" value="1"/>
</dbReference>
<dbReference type="EMBL" id="CP144691">
    <property type="protein sequence ID" value="WVY93023.1"/>
    <property type="molecule type" value="Genomic_DNA"/>
</dbReference>
<evidence type="ECO:0000313" key="3">
    <source>
        <dbReference type="EMBL" id="WVY93023.1"/>
    </source>
</evidence>
<proteinExistence type="predicted"/>
<dbReference type="InterPro" id="IPR008972">
    <property type="entry name" value="Cupredoxin"/>
</dbReference>
<feature type="transmembrane region" description="Helical" evidence="1">
    <location>
        <begin position="373"/>
        <end position="392"/>
    </location>
</feature>
<evidence type="ECO:0000259" key="2">
    <source>
        <dbReference type="PROSITE" id="PS51485"/>
    </source>
</evidence>
<feature type="transmembrane region" description="Helical" evidence="1">
    <location>
        <begin position="12"/>
        <end position="32"/>
    </location>
</feature>
<dbReference type="Proteomes" id="UP001374535">
    <property type="component" value="Chromosome 10"/>
</dbReference>
<dbReference type="GO" id="GO:0009055">
    <property type="term" value="F:electron transfer activity"/>
    <property type="evidence" value="ECO:0007669"/>
    <property type="project" value="InterPro"/>
</dbReference>
<keyword evidence="4" id="KW-1185">Reference proteome</keyword>
<name>A0AAQ3MLK9_VIGMU</name>
<gene>
    <name evidence="3" type="ORF">V8G54_032111</name>
</gene>
<organism evidence="3 4">
    <name type="scientific">Vigna mungo</name>
    <name type="common">Black gram</name>
    <name type="synonym">Phaseolus mungo</name>
    <dbReference type="NCBI Taxonomy" id="3915"/>
    <lineage>
        <taxon>Eukaryota</taxon>
        <taxon>Viridiplantae</taxon>
        <taxon>Streptophyta</taxon>
        <taxon>Embryophyta</taxon>
        <taxon>Tracheophyta</taxon>
        <taxon>Spermatophyta</taxon>
        <taxon>Magnoliopsida</taxon>
        <taxon>eudicotyledons</taxon>
        <taxon>Gunneridae</taxon>
        <taxon>Pentapetalae</taxon>
        <taxon>rosids</taxon>
        <taxon>fabids</taxon>
        <taxon>Fabales</taxon>
        <taxon>Fabaceae</taxon>
        <taxon>Papilionoideae</taxon>
        <taxon>50 kb inversion clade</taxon>
        <taxon>NPAAA clade</taxon>
        <taxon>indigoferoid/millettioid clade</taxon>
        <taxon>Phaseoleae</taxon>
        <taxon>Vigna</taxon>
    </lineage>
</organism>
<evidence type="ECO:0000313" key="4">
    <source>
        <dbReference type="Proteomes" id="UP001374535"/>
    </source>
</evidence>
<keyword evidence="1" id="KW-1133">Transmembrane helix</keyword>
<dbReference type="AlphaFoldDB" id="A0AAQ3MLK9"/>
<dbReference type="Gene3D" id="2.60.40.420">
    <property type="entry name" value="Cupredoxins - blue copper proteins"/>
    <property type="match status" value="1"/>
</dbReference>
<dbReference type="InterPro" id="IPR003245">
    <property type="entry name" value="Phytocyanin_dom"/>
</dbReference>
<evidence type="ECO:0000256" key="1">
    <source>
        <dbReference type="SAM" id="Phobius"/>
    </source>
</evidence>
<keyword evidence="1" id="KW-0472">Membrane</keyword>
<protein>
    <recommendedName>
        <fullName evidence="2">Phytocyanin domain-containing protein</fullName>
    </recommendedName>
</protein>